<comment type="caution">
    <text evidence="1">The sequence shown here is derived from an EMBL/GenBank/DDBJ whole genome shotgun (WGS) entry which is preliminary data.</text>
</comment>
<evidence type="ECO:0000313" key="1">
    <source>
        <dbReference type="EMBL" id="KAK6642435.1"/>
    </source>
</evidence>
<evidence type="ECO:0000313" key="2">
    <source>
        <dbReference type="Proteomes" id="UP001372834"/>
    </source>
</evidence>
<gene>
    <name evidence="1" type="ORF">RUM43_003937</name>
</gene>
<organism evidence="1 2">
    <name type="scientific">Polyplax serrata</name>
    <name type="common">Common mouse louse</name>
    <dbReference type="NCBI Taxonomy" id="468196"/>
    <lineage>
        <taxon>Eukaryota</taxon>
        <taxon>Metazoa</taxon>
        <taxon>Ecdysozoa</taxon>
        <taxon>Arthropoda</taxon>
        <taxon>Hexapoda</taxon>
        <taxon>Insecta</taxon>
        <taxon>Pterygota</taxon>
        <taxon>Neoptera</taxon>
        <taxon>Paraneoptera</taxon>
        <taxon>Psocodea</taxon>
        <taxon>Troctomorpha</taxon>
        <taxon>Phthiraptera</taxon>
        <taxon>Anoplura</taxon>
        <taxon>Polyplacidae</taxon>
        <taxon>Polyplax</taxon>
    </lineage>
</organism>
<proteinExistence type="predicted"/>
<accession>A0AAN8S8E9</accession>
<dbReference type="AlphaFoldDB" id="A0AAN8S8E9"/>
<reference evidence="1 2" key="1">
    <citation type="submission" date="2023-10" db="EMBL/GenBank/DDBJ databases">
        <title>Genomes of two closely related lineages of the louse Polyplax serrata with different host specificities.</title>
        <authorList>
            <person name="Martinu J."/>
            <person name="Tarabai H."/>
            <person name="Stefka J."/>
            <person name="Hypsa V."/>
        </authorList>
    </citation>
    <scope>NUCLEOTIDE SEQUENCE [LARGE SCALE GENOMIC DNA]</scope>
    <source>
        <strain evidence="1">HR10_N</strain>
    </source>
</reference>
<protein>
    <submittedName>
        <fullName evidence="1">Uncharacterized protein</fullName>
    </submittedName>
</protein>
<dbReference type="Proteomes" id="UP001372834">
    <property type="component" value="Unassembled WGS sequence"/>
</dbReference>
<sequence>MGALAVGKVKCFVEDWLKKNISGMAKRITFWSRDTLTLVPSRPQGTTCINKLCIEEEEEEEEEEDEGKH</sequence>
<name>A0AAN8S8E9_POLSC</name>
<dbReference type="EMBL" id="JAWJWE010000002">
    <property type="protein sequence ID" value="KAK6642435.1"/>
    <property type="molecule type" value="Genomic_DNA"/>
</dbReference>